<dbReference type="Pfam" id="PF09344">
    <property type="entry name" value="Cas_CT1975"/>
    <property type="match status" value="1"/>
</dbReference>
<name>A0A095YEG4_9MICC</name>
<evidence type="ECO:0008006" key="3">
    <source>
        <dbReference type="Google" id="ProtNLM"/>
    </source>
</evidence>
<reference evidence="1 2" key="1">
    <citation type="submission" date="2014-07" db="EMBL/GenBank/DDBJ databases">
        <authorList>
            <person name="McCorrison J."/>
            <person name="Sanka R."/>
            <person name="Torralba M."/>
            <person name="Gillis M."/>
            <person name="Haft D.H."/>
            <person name="Methe B."/>
            <person name="Sutton G."/>
            <person name="Nelson K.E."/>
        </authorList>
    </citation>
    <scope>NUCLEOTIDE SEQUENCE [LARGE SCALE GENOMIC DNA]</scope>
    <source>
        <strain evidence="1 2">DNF00011</strain>
    </source>
</reference>
<comment type="caution">
    <text evidence="1">The sequence shown here is derived from an EMBL/GenBank/DDBJ whole genome shotgun (WGS) entry which is preliminary data.</text>
</comment>
<dbReference type="InterPro" id="IPR010148">
    <property type="entry name" value="CRISPR-assoc_prot_CT1975"/>
</dbReference>
<accession>A0A095YEG4</accession>
<gene>
    <name evidence="1" type="ORF">HMPREF2128_05450</name>
</gene>
<evidence type="ECO:0000313" key="2">
    <source>
        <dbReference type="Proteomes" id="UP000053528"/>
    </source>
</evidence>
<evidence type="ECO:0000313" key="1">
    <source>
        <dbReference type="EMBL" id="KGF20511.1"/>
    </source>
</evidence>
<dbReference type="RefSeq" id="WP_035755856.1">
    <property type="nucleotide sequence ID" value="NZ_JRNH01000014.1"/>
</dbReference>
<organism evidence="1 2">
    <name type="scientific">Pseudoglutamicibacter albus DNF00011</name>
    <dbReference type="NCBI Taxonomy" id="1401063"/>
    <lineage>
        <taxon>Bacteria</taxon>
        <taxon>Bacillati</taxon>
        <taxon>Actinomycetota</taxon>
        <taxon>Actinomycetes</taxon>
        <taxon>Micrococcales</taxon>
        <taxon>Micrococcaceae</taxon>
        <taxon>Pseudoglutamicibacter</taxon>
    </lineage>
</organism>
<dbReference type="NCBIfam" id="TIGR01869">
    <property type="entry name" value="casC_Cse4"/>
    <property type="match status" value="1"/>
</dbReference>
<dbReference type="AlphaFoldDB" id="A0A095YEG4"/>
<dbReference type="EMBL" id="JRNH01000014">
    <property type="protein sequence ID" value="KGF20511.1"/>
    <property type="molecule type" value="Genomic_DNA"/>
</dbReference>
<dbReference type="Proteomes" id="UP000053528">
    <property type="component" value="Unassembled WGS sequence"/>
</dbReference>
<proteinExistence type="predicted"/>
<sequence>MTRTIIDIHALQTVPPSNLNRDETGSPKTALFGGVTRARVSSQAWKRATRVMFRDIATDDLLGVRTKKVVALLASKMLEIDPDIAQEQAEAAAIEIVTAAGIKVAKPKGRKEEGEKLEETGYLIFLSTAQATNLAQLGVDALSSGDVTTFVKDRENKKNIRAAAVQDASVDVSLFGRMVADDASLNIDAAAQVAHAISVHDTPTEADYFTAVDDIREADEDGGEDAGAAMIGTIEFNSSTLYRYATVDANALAANLGNVEATRIGVEAFVRAFLTSMPSGKMNTFANRTLPEVVVVQVRDSQSVNLVGAFEEPVRGTHISDVAAARLAAWSLKIDEKYGTTPVKSWVISLNDGLKELDELGEATSLEGLVTALGETVESRLGA</sequence>
<protein>
    <recommendedName>
        <fullName evidence="3">CRISPR-associated protein Cse4</fullName>
    </recommendedName>
</protein>